<evidence type="ECO:0000313" key="1">
    <source>
        <dbReference type="EMBL" id="GJT16018.1"/>
    </source>
</evidence>
<accession>A0ABQ5BQF3</accession>
<proteinExistence type="predicted"/>
<dbReference type="Proteomes" id="UP001151760">
    <property type="component" value="Unassembled WGS sequence"/>
</dbReference>
<organism evidence="1 2">
    <name type="scientific">Tanacetum coccineum</name>
    <dbReference type="NCBI Taxonomy" id="301880"/>
    <lineage>
        <taxon>Eukaryota</taxon>
        <taxon>Viridiplantae</taxon>
        <taxon>Streptophyta</taxon>
        <taxon>Embryophyta</taxon>
        <taxon>Tracheophyta</taxon>
        <taxon>Spermatophyta</taxon>
        <taxon>Magnoliopsida</taxon>
        <taxon>eudicotyledons</taxon>
        <taxon>Gunneridae</taxon>
        <taxon>Pentapetalae</taxon>
        <taxon>asterids</taxon>
        <taxon>campanulids</taxon>
        <taxon>Asterales</taxon>
        <taxon>Asteraceae</taxon>
        <taxon>Asteroideae</taxon>
        <taxon>Anthemideae</taxon>
        <taxon>Anthemidinae</taxon>
        <taxon>Tanacetum</taxon>
    </lineage>
</organism>
<reference evidence="1" key="2">
    <citation type="submission" date="2022-01" db="EMBL/GenBank/DDBJ databases">
        <authorList>
            <person name="Yamashiro T."/>
            <person name="Shiraishi A."/>
            <person name="Satake H."/>
            <person name="Nakayama K."/>
        </authorList>
    </citation>
    <scope>NUCLEOTIDE SEQUENCE</scope>
</reference>
<gene>
    <name evidence="1" type="ORF">Tco_0874724</name>
</gene>
<evidence type="ECO:0000313" key="2">
    <source>
        <dbReference type="Proteomes" id="UP001151760"/>
    </source>
</evidence>
<dbReference type="EMBL" id="BQNB010013441">
    <property type="protein sequence ID" value="GJT16018.1"/>
    <property type="molecule type" value="Genomic_DNA"/>
</dbReference>
<comment type="caution">
    <text evidence="1">The sequence shown here is derived from an EMBL/GenBank/DDBJ whole genome shotgun (WGS) entry which is preliminary data.</text>
</comment>
<sequence>MTYRSVTCNSLPLGKDGLTRHEAGRFSLCTPEVNSIADVGCEPTLHMRHYQVSFCNAKNIFYQLRKNSNRDKLIATWIIVVECEGKKWGKRASVRRFKASDMTYEVRRKSGLIIDSAVKRSTKCFVSML</sequence>
<protein>
    <submittedName>
        <fullName evidence="1">Uncharacterized protein</fullName>
    </submittedName>
</protein>
<reference evidence="1" key="1">
    <citation type="journal article" date="2022" name="Int. J. Mol. Sci.">
        <title>Draft Genome of Tanacetum Coccineum: Genomic Comparison of Closely Related Tanacetum-Family Plants.</title>
        <authorList>
            <person name="Yamashiro T."/>
            <person name="Shiraishi A."/>
            <person name="Nakayama K."/>
            <person name="Satake H."/>
        </authorList>
    </citation>
    <scope>NUCLEOTIDE SEQUENCE</scope>
</reference>
<keyword evidence="2" id="KW-1185">Reference proteome</keyword>
<name>A0ABQ5BQF3_9ASTR</name>